<dbReference type="InterPro" id="IPR016634">
    <property type="entry name" value="CapW-like"/>
</dbReference>
<dbReference type="AlphaFoldDB" id="K6XM82"/>
<protein>
    <submittedName>
        <fullName evidence="4">Uncharacterized protein</fullName>
    </submittedName>
</protein>
<evidence type="ECO:0000259" key="1">
    <source>
        <dbReference type="Pfam" id="PF13280"/>
    </source>
</evidence>
<dbReference type="Pfam" id="PF26107">
    <property type="entry name" value="BrxR_CTD"/>
    <property type="match status" value="1"/>
</dbReference>
<reference evidence="4 5" key="1">
    <citation type="journal article" date="2017" name="Antonie Van Leeuwenhoek">
        <title>Rhizobium rhizosphaerae sp. nov., a novel species isolated from rice rhizosphere.</title>
        <authorList>
            <person name="Zhao J.J."/>
            <person name="Zhang J."/>
            <person name="Zhang R.J."/>
            <person name="Zhang C.W."/>
            <person name="Yin H.Q."/>
            <person name="Zhang X.X."/>
        </authorList>
    </citation>
    <scope>NUCLEOTIDE SEQUENCE [LARGE SCALE GENOMIC DNA]</scope>
    <source>
        <strain evidence="4 5">BSs20135</strain>
    </source>
</reference>
<dbReference type="InterPro" id="IPR059020">
    <property type="entry name" value="CapW_CTD"/>
</dbReference>
<dbReference type="STRING" id="493475.GARC_4827"/>
<feature type="domain" description="WYL" evidence="1">
    <location>
        <begin position="121"/>
        <end position="188"/>
    </location>
</feature>
<dbReference type="EMBL" id="BAEO01000065">
    <property type="protein sequence ID" value="GAC21764.1"/>
    <property type="molecule type" value="Genomic_DNA"/>
</dbReference>
<evidence type="ECO:0000259" key="3">
    <source>
        <dbReference type="Pfam" id="PF26109"/>
    </source>
</evidence>
<feature type="domain" description="DNA-binding transcriptional repressor CapW C-terminal dimerisation" evidence="2">
    <location>
        <begin position="209"/>
        <end position="281"/>
    </location>
</feature>
<dbReference type="Pfam" id="PF26109">
    <property type="entry name" value="WHD_BrxR"/>
    <property type="match status" value="1"/>
</dbReference>
<gene>
    <name evidence="4" type="ORF">GARC_4827</name>
</gene>
<name>K6XM82_9ALTE</name>
<dbReference type="InterPro" id="IPR026881">
    <property type="entry name" value="WYL_dom"/>
</dbReference>
<dbReference type="InterPro" id="IPR059019">
    <property type="entry name" value="WHD_CapW"/>
</dbReference>
<dbReference type="Pfam" id="PF13280">
    <property type="entry name" value="WYL"/>
    <property type="match status" value="1"/>
</dbReference>
<keyword evidence="5" id="KW-1185">Reference proteome</keyword>
<feature type="domain" description="DNA-binding transcriptional repressor CapW winged helix-turn-helix" evidence="3">
    <location>
        <begin position="13"/>
        <end position="82"/>
    </location>
</feature>
<accession>K6XM82</accession>
<comment type="caution">
    <text evidence="4">The sequence shown here is derived from an EMBL/GenBank/DDBJ whole genome shotgun (WGS) entry which is preliminary data.</text>
</comment>
<proteinExistence type="predicted"/>
<dbReference type="RefSeq" id="WP_007625079.1">
    <property type="nucleotide sequence ID" value="NZ_BAEO01000065.1"/>
</dbReference>
<dbReference type="Proteomes" id="UP000006327">
    <property type="component" value="Unassembled WGS sequence"/>
</dbReference>
<evidence type="ECO:0000259" key="2">
    <source>
        <dbReference type="Pfam" id="PF26107"/>
    </source>
</evidence>
<dbReference type="OrthoDB" id="6400324at2"/>
<evidence type="ECO:0000313" key="5">
    <source>
        <dbReference type="Proteomes" id="UP000006327"/>
    </source>
</evidence>
<dbReference type="PIRSF" id="PIRSF015558">
    <property type="entry name" value="Txn_reg_DeoR_prd"/>
    <property type="match status" value="1"/>
</dbReference>
<dbReference type="PROSITE" id="PS52050">
    <property type="entry name" value="WYL"/>
    <property type="match status" value="1"/>
</dbReference>
<organism evidence="4 5">
    <name type="scientific">Paraglaciecola arctica BSs20135</name>
    <dbReference type="NCBI Taxonomy" id="493475"/>
    <lineage>
        <taxon>Bacteria</taxon>
        <taxon>Pseudomonadati</taxon>
        <taxon>Pseudomonadota</taxon>
        <taxon>Gammaproteobacteria</taxon>
        <taxon>Alteromonadales</taxon>
        <taxon>Alteromonadaceae</taxon>
        <taxon>Paraglaciecola</taxon>
    </lineage>
</organism>
<dbReference type="eggNOG" id="COG2378">
    <property type="taxonomic scope" value="Bacteria"/>
</dbReference>
<sequence length="298" mass="33970">MSEIELQSKSHSVKERLRFIELMLLFRGWVVRRDIVDKFETSMPAATRDLKAYSDLAPGNMYLDNSTKRWVLSLVNFTPLFQIEKGEALAILRNTTFSKNIGISHTDGVLGVPRISAPSIDVLTHLTRAVANKEAVNIEYCAASRGVETTVIVPHSFVDNGIRWHIRSYDKNRDRFWDFVIGRIKDVKPNKNKVLNKETIESDHQWNRMVRLELVAHPSLDNLINKKAIECEYGMENGILILQVRAAVAGYWLRMWNVDSSHDHSLDGKEYQLCLANPETLYDVDNALLAPGYSVAKT</sequence>
<evidence type="ECO:0000313" key="4">
    <source>
        <dbReference type="EMBL" id="GAC21764.1"/>
    </source>
</evidence>